<evidence type="ECO:0000313" key="1">
    <source>
        <dbReference type="Proteomes" id="UP000887580"/>
    </source>
</evidence>
<sequence length="884" mass="98226">MHKLLLTLLILIYGVNYVYTARCPETLPEFCTCDNQEDGILVRCHQSPNLNETLSSLNPNDTIDRLDIANCNPRVNELRLLPPLNVKSLTINGCGLEKIADNAFKHVGKVLEDLRLPNNSLKKIPSLKQLPNLVTIGLSHNQISDVPDLAFDGATSLRQIRLSNNKICSLATYSFVELKQSLEVLDLSGNCFSTVPSANIRNLQKLSHLDFSENKIAELAQFTFMNLPLLKELRLNSNRLGALPPLAFMNIPTLTHLYVKDNKIKKLEPGTLQVFKELEIVDFSRNEIASIPSFKEMEKLKFVHFDHNKIQRIETMTFSSNPALQMISLQDNEISLIARNSFDALDQLIILLLTNNSLSSIEKSVFDGMRNLQQLNLHNNSLVEITNATLASLPKLNVADFSMNEISRIQPGSFSKQTNLFWLDLSNNNITTLEKGTFDRRIANIMLDGNKLYCDEKFDWFVTYLVQNQVRTFLPNQPEIKCDGPEKFAGVRLKDLMIKKANDTLVQSLGNPGMAPNANIANSGGNMIASILPGLISGAGNGAGAAGPGFLGSFTQAIPALRNFPGLNMVPEGHGGATGNPRLDSAINRFSEPLVRWSGGGKPGPADIRQMIDTLPELIVNIPGFGNVDLAKVPPQVLDHVLRGGQIPGIPRETLDTVVKQYTERMYQAALRAQNKKPLPGDEKYLPPLTTLPQEVVTTFMSPKGIPYLDKEQIRTIQEYYTSQIPLEFANNANDGNNSINPQMFSMLNLLPPNYNMSKIPPEVIKQVLRGEMPDFALLPQDIIEYLRSNSDRIFNSVKVPPNTTIEEILGKLPRFDPPVFNVTFAPYDINKVDGDLVLKEEGFLSSSQTRWLTAIALGLLGTVSIVILGVYVYYLRKNRLGAT</sequence>
<evidence type="ECO:0000313" key="2">
    <source>
        <dbReference type="WBParaSite" id="PS1159_v2.g21444.t1"/>
    </source>
</evidence>
<organism evidence="1 2">
    <name type="scientific">Panagrolaimus sp. PS1159</name>
    <dbReference type="NCBI Taxonomy" id="55785"/>
    <lineage>
        <taxon>Eukaryota</taxon>
        <taxon>Metazoa</taxon>
        <taxon>Ecdysozoa</taxon>
        <taxon>Nematoda</taxon>
        <taxon>Chromadorea</taxon>
        <taxon>Rhabditida</taxon>
        <taxon>Tylenchina</taxon>
        <taxon>Panagrolaimomorpha</taxon>
        <taxon>Panagrolaimoidea</taxon>
        <taxon>Panagrolaimidae</taxon>
        <taxon>Panagrolaimus</taxon>
    </lineage>
</organism>
<reference evidence="2" key="1">
    <citation type="submission" date="2022-11" db="UniProtKB">
        <authorList>
            <consortium name="WormBaseParasite"/>
        </authorList>
    </citation>
    <scope>IDENTIFICATION</scope>
</reference>
<proteinExistence type="predicted"/>
<protein>
    <submittedName>
        <fullName evidence="2">Uncharacterized protein</fullName>
    </submittedName>
</protein>
<dbReference type="WBParaSite" id="PS1159_v2.g21444.t1">
    <property type="protein sequence ID" value="PS1159_v2.g21444.t1"/>
    <property type="gene ID" value="PS1159_v2.g21444"/>
</dbReference>
<name>A0AC35FW43_9BILA</name>
<dbReference type="Proteomes" id="UP000887580">
    <property type="component" value="Unplaced"/>
</dbReference>
<accession>A0AC35FW43</accession>